<evidence type="ECO:0000259" key="1">
    <source>
        <dbReference type="Pfam" id="PF07727"/>
    </source>
</evidence>
<gene>
    <name evidence="2" type="ORF">DCAR_0102362</name>
</gene>
<dbReference type="PANTHER" id="PTHR11439">
    <property type="entry name" value="GAG-POL-RELATED RETROTRANSPOSON"/>
    <property type="match status" value="1"/>
</dbReference>
<organism evidence="2 3">
    <name type="scientific">Daucus carota subsp. sativus</name>
    <name type="common">Carrot</name>
    <dbReference type="NCBI Taxonomy" id="79200"/>
    <lineage>
        <taxon>Eukaryota</taxon>
        <taxon>Viridiplantae</taxon>
        <taxon>Streptophyta</taxon>
        <taxon>Embryophyta</taxon>
        <taxon>Tracheophyta</taxon>
        <taxon>Spermatophyta</taxon>
        <taxon>Magnoliopsida</taxon>
        <taxon>eudicotyledons</taxon>
        <taxon>Gunneridae</taxon>
        <taxon>Pentapetalae</taxon>
        <taxon>asterids</taxon>
        <taxon>campanulids</taxon>
        <taxon>Apiales</taxon>
        <taxon>Apiaceae</taxon>
        <taxon>Apioideae</taxon>
        <taxon>Scandiceae</taxon>
        <taxon>Daucinae</taxon>
        <taxon>Daucus</taxon>
        <taxon>Daucus sect. Daucus</taxon>
    </lineage>
</organism>
<proteinExistence type="predicted"/>
<feature type="domain" description="Reverse transcriptase Ty1/copia-type" evidence="1">
    <location>
        <begin position="3"/>
        <end position="66"/>
    </location>
</feature>
<evidence type="ECO:0000313" key="3">
    <source>
        <dbReference type="Proteomes" id="UP000077755"/>
    </source>
</evidence>
<dbReference type="EMBL" id="CP093343">
    <property type="protein sequence ID" value="WOG83188.1"/>
    <property type="molecule type" value="Genomic_DNA"/>
</dbReference>
<dbReference type="InterPro" id="IPR043502">
    <property type="entry name" value="DNA/RNA_pol_sf"/>
</dbReference>
<dbReference type="AlphaFoldDB" id="A0AAF1AHZ6"/>
<dbReference type="InterPro" id="IPR013103">
    <property type="entry name" value="RVT_2"/>
</dbReference>
<reference evidence="2" key="1">
    <citation type="journal article" date="2016" name="Nat. Genet.">
        <title>A high-quality carrot genome assembly provides new insights into carotenoid accumulation and asterid genome evolution.</title>
        <authorList>
            <person name="Iorizzo M."/>
            <person name="Ellison S."/>
            <person name="Senalik D."/>
            <person name="Zeng P."/>
            <person name="Satapoomin P."/>
            <person name="Huang J."/>
            <person name="Bowman M."/>
            <person name="Iovene M."/>
            <person name="Sanseverino W."/>
            <person name="Cavagnaro P."/>
            <person name="Yildiz M."/>
            <person name="Macko-Podgorni A."/>
            <person name="Moranska E."/>
            <person name="Grzebelus E."/>
            <person name="Grzebelus D."/>
            <person name="Ashrafi H."/>
            <person name="Zheng Z."/>
            <person name="Cheng S."/>
            <person name="Spooner D."/>
            <person name="Van Deynze A."/>
            <person name="Simon P."/>
        </authorList>
    </citation>
    <scope>NUCLEOTIDE SEQUENCE</scope>
    <source>
        <tissue evidence="2">Leaf</tissue>
    </source>
</reference>
<protein>
    <recommendedName>
        <fullName evidence="1">Reverse transcriptase Ty1/copia-type domain-containing protein</fullName>
    </recommendedName>
</protein>
<dbReference type="Proteomes" id="UP000077755">
    <property type="component" value="Chromosome 1"/>
</dbReference>
<sequence length="378" mass="42184">MPTITTLKQLLDAEFSIKDLGPIKYYLGIEFHRSDKGIFMNQQKFITDLLASASMTDCKPLSVPVAPHVKLFDNIDSGELIDNPSQYRAWVGKLLYLTSSRPDISFSVQSLSQFLQAPRTAHMEAARRVLRYLKHTKTHGLFFPSQNTLEFKGYSDSDWAGDVIDRRSVGGYCFLLGSATISWRAKKQSLTSRSSAEAEYRALADASCEVMWLKQLLGELTVPVNGPTTLFCDSKAAVDLTANPVYHARTKHIELDAHFIREKIAHGIVSVIQITSRENVADVLTKGLGKVPHWFCLSQMGLTFTITASALSVDGGSKVLYKNKGKAVITEIEEEENDQSMFDRRGANETIYSHHASTSQPTKQKLLIPFSQTLPYQL</sequence>
<dbReference type="PANTHER" id="PTHR11439:SF440">
    <property type="entry name" value="INTEGRASE CATALYTIC DOMAIN-CONTAINING PROTEIN"/>
    <property type="match status" value="1"/>
</dbReference>
<name>A0AAF1AHZ6_DAUCS</name>
<dbReference type="Pfam" id="PF07727">
    <property type="entry name" value="RVT_2"/>
    <property type="match status" value="1"/>
</dbReference>
<keyword evidence="3" id="KW-1185">Reference proteome</keyword>
<dbReference type="CDD" id="cd09272">
    <property type="entry name" value="RNase_HI_RT_Ty1"/>
    <property type="match status" value="1"/>
</dbReference>
<dbReference type="SUPFAM" id="SSF56672">
    <property type="entry name" value="DNA/RNA polymerases"/>
    <property type="match status" value="1"/>
</dbReference>
<reference evidence="2" key="2">
    <citation type="submission" date="2022-03" db="EMBL/GenBank/DDBJ databases">
        <title>Draft title - Genomic analysis of global carrot germplasm unveils the trajectory of domestication and the origin of high carotenoid orange carrot.</title>
        <authorList>
            <person name="Iorizzo M."/>
            <person name="Ellison S."/>
            <person name="Senalik D."/>
            <person name="Macko-Podgorni A."/>
            <person name="Grzebelus D."/>
            <person name="Bostan H."/>
            <person name="Rolling W."/>
            <person name="Curaba J."/>
            <person name="Simon P."/>
        </authorList>
    </citation>
    <scope>NUCLEOTIDE SEQUENCE</scope>
    <source>
        <tissue evidence="2">Leaf</tissue>
    </source>
</reference>
<accession>A0AAF1AHZ6</accession>
<evidence type="ECO:0000313" key="2">
    <source>
        <dbReference type="EMBL" id="WOG83188.1"/>
    </source>
</evidence>